<keyword evidence="6" id="KW-0067">ATP-binding</keyword>
<sequence>MSTSVIEPGTRLAGRFRLDDRVSEAGGSTFWKATDEILARPVAVLTFAPGFPRVHDVVTAARAASRLTDPRLTQVFDADDSGENAYVVSEWVTGETLEDLLAEGPMEPGRAAAFLMEAAEALASAHSSGLAHLCITPHNLVWTSGGTVKVTGLGVEAVLAGAASDTPAAEDTQGLGELLYASLTGHWCGAEGTQLPSAPSGADGRPVPPSQVRPGVPPDLDDIVCRALHIPARAGQEPLSSPSEFVSALGRVPRSPLPFVPLAGSTPPGVINRPDQPRSTSTTTSPVDPLSRTVPDAPQARTRTVNQPQRSARPQRQAPVRHSSSGGGGSISRPVLAAIVVGVLVLVALGGWGLSKLGGGGDDGGTNPKAGTKTSQAAKPTTEKLSIAKVLADNDAPHVDSAANGDLGKATDDNKSSYWTTQHYNGADFGRLRSGIGLVLDMGKTVTVSNVKVMMPPGTPGNVELHIGDSPSSSTQQTDTGNAVGSFTLNGKQAKGRYVTLWFTKLPNIGEYKARVRDVAVYGTG</sequence>
<dbReference type="AlphaFoldDB" id="A0A9W6VS25"/>
<feature type="region of interest" description="Disordered" evidence="8">
    <location>
        <begin position="398"/>
        <end position="417"/>
    </location>
</feature>
<dbReference type="SMART" id="SM00220">
    <property type="entry name" value="S_TKc"/>
    <property type="match status" value="1"/>
</dbReference>
<proteinExistence type="predicted"/>
<organism evidence="10 11">
    <name type="scientific">Actinoallomurus iriomotensis</name>
    <dbReference type="NCBI Taxonomy" id="478107"/>
    <lineage>
        <taxon>Bacteria</taxon>
        <taxon>Bacillati</taxon>
        <taxon>Actinomycetota</taxon>
        <taxon>Actinomycetes</taxon>
        <taxon>Streptosporangiales</taxon>
        <taxon>Thermomonosporaceae</taxon>
        <taxon>Actinoallomurus</taxon>
    </lineage>
</organism>
<evidence type="ECO:0000256" key="2">
    <source>
        <dbReference type="ARBA" id="ARBA00022527"/>
    </source>
</evidence>
<evidence type="ECO:0000256" key="7">
    <source>
        <dbReference type="ARBA" id="ARBA00023170"/>
    </source>
</evidence>
<dbReference type="Gene3D" id="2.60.120.260">
    <property type="entry name" value="Galactose-binding domain-like"/>
    <property type="match status" value="1"/>
</dbReference>
<evidence type="ECO:0000256" key="8">
    <source>
        <dbReference type="SAM" id="MobiDB-lite"/>
    </source>
</evidence>
<dbReference type="Proteomes" id="UP001165135">
    <property type="component" value="Unassembled WGS sequence"/>
</dbReference>
<feature type="region of interest" description="Disordered" evidence="8">
    <location>
        <begin position="259"/>
        <end position="331"/>
    </location>
</feature>
<dbReference type="EMBL" id="BSTJ01000009">
    <property type="protein sequence ID" value="GLY78245.1"/>
    <property type="molecule type" value="Genomic_DNA"/>
</dbReference>
<comment type="caution">
    <text evidence="10">The sequence shown here is derived from an EMBL/GenBank/DDBJ whole genome shotgun (WGS) entry which is preliminary data.</text>
</comment>
<feature type="region of interest" description="Disordered" evidence="8">
    <location>
        <begin position="358"/>
        <end position="381"/>
    </location>
</feature>
<keyword evidence="3" id="KW-0808">Transferase</keyword>
<dbReference type="EC" id="2.7.11.1" evidence="1"/>
<dbReference type="Gene3D" id="1.10.510.10">
    <property type="entry name" value="Transferase(Phosphotransferase) domain 1"/>
    <property type="match status" value="1"/>
</dbReference>
<evidence type="ECO:0000313" key="11">
    <source>
        <dbReference type="Proteomes" id="UP001165135"/>
    </source>
</evidence>
<feature type="compositionally biased region" description="Polar residues" evidence="8">
    <location>
        <begin position="277"/>
        <end position="286"/>
    </location>
</feature>
<evidence type="ECO:0000256" key="1">
    <source>
        <dbReference type="ARBA" id="ARBA00012513"/>
    </source>
</evidence>
<evidence type="ECO:0000256" key="4">
    <source>
        <dbReference type="ARBA" id="ARBA00022741"/>
    </source>
</evidence>
<accession>A0A9W6VS25</accession>
<dbReference type="InterPro" id="IPR011009">
    <property type="entry name" value="Kinase-like_dom_sf"/>
</dbReference>
<dbReference type="InterPro" id="IPR008979">
    <property type="entry name" value="Galactose-bd-like_sf"/>
</dbReference>
<evidence type="ECO:0000256" key="6">
    <source>
        <dbReference type="ARBA" id="ARBA00022840"/>
    </source>
</evidence>
<dbReference type="PROSITE" id="PS50011">
    <property type="entry name" value="PROTEIN_KINASE_DOM"/>
    <property type="match status" value="1"/>
</dbReference>
<feature type="compositionally biased region" description="Pro residues" evidence="8">
    <location>
        <begin position="206"/>
        <end position="217"/>
    </location>
</feature>
<dbReference type="CDD" id="cd13973">
    <property type="entry name" value="PK_MviN-like"/>
    <property type="match status" value="1"/>
</dbReference>
<keyword evidence="2 10" id="KW-0723">Serine/threonine-protein kinase</keyword>
<dbReference type="PANTHER" id="PTHR43289">
    <property type="entry name" value="MITOGEN-ACTIVATED PROTEIN KINASE KINASE KINASE 20-RELATED"/>
    <property type="match status" value="1"/>
</dbReference>
<evidence type="ECO:0000256" key="5">
    <source>
        <dbReference type="ARBA" id="ARBA00022777"/>
    </source>
</evidence>
<keyword evidence="5 10" id="KW-0418">Kinase</keyword>
<dbReference type="InterPro" id="IPR000719">
    <property type="entry name" value="Prot_kinase_dom"/>
</dbReference>
<name>A0A9W6VS25_9ACTN</name>
<evidence type="ECO:0000313" key="10">
    <source>
        <dbReference type="EMBL" id="GLY78245.1"/>
    </source>
</evidence>
<dbReference type="RefSeq" id="WP_285628935.1">
    <property type="nucleotide sequence ID" value="NZ_BSTJ01000009.1"/>
</dbReference>
<gene>
    <name evidence="10" type="ORF">Airi01_065120</name>
</gene>
<keyword evidence="7" id="KW-0675">Receptor</keyword>
<dbReference type="Gene3D" id="3.30.200.20">
    <property type="entry name" value="Phosphorylase Kinase, domain 1"/>
    <property type="match status" value="1"/>
</dbReference>
<dbReference type="SUPFAM" id="SSF49785">
    <property type="entry name" value="Galactose-binding domain-like"/>
    <property type="match status" value="1"/>
</dbReference>
<feature type="domain" description="Protein kinase" evidence="9">
    <location>
        <begin position="16"/>
        <end position="316"/>
    </location>
</feature>
<protein>
    <recommendedName>
        <fullName evidence="1">non-specific serine/threonine protein kinase</fullName>
        <ecNumber evidence="1">2.7.11.1</ecNumber>
    </recommendedName>
</protein>
<reference evidence="10" key="1">
    <citation type="submission" date="2023-03" db="EMBL/GenBank/DDBJ databases">
        <title>Actinoallomurus iriomotensis NBRC 103681.</title>
        <authorList>
            <person name="Ichikawa N."/>
            <person name="Sato H."/>
            <person name="Tonouchi N."/>
        </authorList>
    </citation>
    <scope>NUCLEOTIDE SEQUENCE</scope>
    <source>
        <strain evidence="10">NBRC 103681</strain>
    </source>
</reference>
<evidence type="ECO:0000259" key="9">
    <source>
        <dbReference type="PROSITE" id="PS50011"/>
    </source>
</evidence>
<keyword evidence="4" id="KW-0547">Nucleotide-binding</keyword>
<dbReference type="SUPFAM" id="SSF56112">
    <property type="entry name" value="Protein kinase-like (PK-like)"/>
    <property type="match status" value="1"/>
</dbReference>
<dbReference type="GO" id="GO:0004674">
    <property type="term" value="F:protein serine/threonine kinase activity"/>
    <property type="evidence" value="ECO:0007669"/>
    <property type="project" value="UniProtKB-KW"/>
</dbReference>
<dbReference type="GO" id="GO:0005524">
    <property type="term" value="F:ATP binding"/>
    <property type="evidence" value="ECO:0007669"/>
    <property type="project" value="UniProtKB-KW"/>
</dbReference>
<evidence type="ECO:0000256" key="3">
    <source>
        <dbReference type="ARBA" id="ARBA00022679"/>
    </source>
</evidence>
<feature type="region of interest" description="Disordered" evidence="8">
    <location>
        <begin position="191"/>
        <end position="217"/>
    </location>
</feature>
<dbReference type="PANTHER" id="PTHR43289:SF6">
    <property type="entry name" value="SERINE_THREONINE-PROTEIN KINASE NEKL-3"/>
    <property type="match status" value="1"/>
</dbReference>
<feature type="compositionally biased region" description="Low complexity" evidence="8">
    <location>
        <begin position="307"/>
        <end position="324"/>
    </location>
</feature>